<feature type="transmembrane region" description="Helical" evidence="9">
    <location>
        <begin position="154"/>
        <end position="170"/>
    </location>
</feature>
<evidence type="ECO:0008006" key="14">
    <source>
        <dbReference type="Google" id="ProtNLM"/>
    </source>
</evidence>
<dbReference type="InterPro" id="IPR039421">
    <property type="entry name" value="Type_1_exporter"/>
</dbReference>
<dbReference type="GO" id="GO:0005524">
    <property type="term" value="F:ATP binding"/>
    <property type="evidence" value="ECO:0007669"/>
    <property type="project" value="UniProtKB-KW"/>
</dbReference>
<dbReference type="Gene3D" id="1.20.1560.10">
    <property type="entry name" value="ABC transporter type 1, transmembrane domain"/>
    <property type="match status" value="1"/>
</dbReference>
<keyword evidence="7 9" id="KW-1133">Transmembrane helix</keyword>
<dbReference type="SUPFAM" id="SSF90123">
    <property type="entry name" value="ABC transporter transmembrane region"/>
    <property type="match status" value="1"/>
</dbReference>
<dbReference type="Gene3D" id="3.40.50.300">
    <property type="entry name" value="P-loop containing nucleotide triphosphate hydrolases"/>
    <property type="match status" value="1"/>
</dbReference>
<keyword evidence="3" id="KW-1003">Cell membrane</keyword>
<keyword evidence="4 9" id="KW-0812">Transmembrane</keyword>
<reference evidence="12 13" key="1">
    <citation type="journal article" date="2016" name="Nat. Commun.">
        <title>Thousands of microbial genomes shed light on interconnected biogeochemical processes in an aquifer system.</title>
        <authorList>
            <person name="Anantharaman K."/>
            <person name="Brown C.T."/>
            <person name="Hug L.A."/>
            <person name="Sharon I."/>
            <person name="Castelle C.J."/>
            <person name="Probst A.J."/>
            <person name="Thomas B.C."/>
            <person name="Singh A."/>
            <person name="Wilkins M.J."/>
            <person name="Karaoz U."/>
            <person name="Brodie E.L."/>
            <person name="Williams K.H."/>
            <person name="Hubbard S.S."/>
            <person name="Banfield J.F."/>
        </authorList>
    </citation>
    <scope>NUCLEOTIDE SEQUENCE [LARGE SCALE GENOMIC DNA]</scope>
</reference>
<dbReference type="AlphaFoldDB" id="A0A1F5F5P1"/>
<evidence type="ECO:0000259" key="11">
    <source>
        <dbReference type="PROSITE" id="PS50929"/>
    </source>
</evidence>
<evidence type="ECO:0000256" key="4">
    <source>
        <dbReference type="ARBA" id="ARBA00022692"/>
    </source>
</evidence>
<feature type="transmembrane region" description="Helical" evidence="9">
    <location>
        <begin position="20"/>
        <end position="44"/>
    </location>
</feature>
<keyword evidence="2" id="KW-0813">Transport</keyword>
<dbReference type="InterPro" id="IPR017871">
    <property type="entry name" value="ABC_transporter-like_CS"/>
</dbReference>
<feature type="domain" description="ABC transporter" evidence="10">
    <location>
        <begin position="352"/>
        <end position="585"/>
    </location>
</feature>
<dbReference type="PROSITE" id="PS50929">
    <property type="entry name" value="ABC_TM1F"/>
    <property type="match status" value="1"/>
</dbReference>
<dbReference type="STRING" id="1817816.A2Y64_02640"/>
<dbReference type="PANTHER" id="PTHR43394">
    <property type="entry name" value="ATP-DEPENDENT PERMEASE MDL1, MITOCHONDRIAL"/>
    <property type="match status" value="1"/>
</dbReference>
<dbReference type="Pfam" id="PF00664">
    <property type="entry name" value="ABC_membrane"/>
    <property type="match status" value="1"/>
</dbReference>
<evidence type="ECO:0000256" key="6">
    <source>
        <dbReference type="ARBA" id="ARBA00022840"/>
    </source>
</evidence>
<dbReference type="InterPro" id="IPR011527">
    <property type="entry name" value="ABC1_TM_dom"/>
</dbReference>
<dbReference type="InterPro" id="IPR003439">
    <property type="entry name" value="ABC_transporter-like_ATP-bd"/>
</dbReference>
<feature type="transmembrane region" description="Helical" evidence="9">
    <location>
        <begin position="74"/>
        <end position="98"/>
    </location>
</feature>
<dbReference type="SMART" id="SM00382">
    <property type="entry name" value="AAA"/>
    <property type="match status" value="1"/>
</dbReference>
<dbReference type="InterPro" id="IPR036640">
    <property type="entry name" value="ABC1_TM_sf"/>
</dbReference>
<dbReference type="PANTHER" id="PTHR43394:SF1">
    <property type="entry name" value="ATP-BINDING CASSETTE SUB-FAMILY B MEMBER 10, MITOCHONDRIAL"/>
    <property type="match status" value="1"/>
</dbReference>
<proteinExistence type="predicted"/>
<comment type="subcellular location">
    <subcellularLocation>
        <location evidence="1">Cell membrane</location>
        <topology evidence="1">Multi-pass membrane protein</topology>
    </subcellularLocation>
</comment>
<dbReference type="CDD" id="cd18552">
    <property type="entry name" value="ABC_6TM_MsbA_like"/>
    <property type="match status" value="1"/>
</dbReference>
<dbReference type="Proteomes" id="UP000177187">
    <property type="component" value="Unassembled WGS sequence"/>
</dbReference>
<organism evidence="12 13">
    <name type="scientific">Candidatus Coatesbacteria bacterium RBG_13_66_14</name>
    <dbReference type="NCBI Taxonomy" id="1817816"/>
    <lineage>
        <taxon>Bacteria</taxon>
        <taxon>Candidatus Coatesiibacteriota</taxon>
    </lineage>
</organism>
<evidence type="ECO:0000256" key="8">
    <source>
        <dbReference type="ARBA" id="ARBA00023136"/>
    </source>
</evidence>
<dbReference type="GO" id="GO:0015421">
    <property type="term" value="F:ABC-type oligopeptide transporter activity"/>
    <property type="evidence" value="ECO:0007669"/>
    <property type="project" value="TreeGrafter"/>
</dbReference>
<evidence type="ECO:0000256" key="7">
    <source>
        <dbReference type="ARBA" id="ARBA00022989"/>
    </source>
</evidence>
<dbReference type="Pfam" id="PF00005">
    <property type="entry name" value="ABC_tran"/>
    <property type="match status" value="1"/>
</dbReference>
<keyword evidence="6" id="KW-0067">ATP-binding</keyword>
<feature type="domain" description="ABC transmembrane type-1" evidence="11">
    <location>
        <begin position="24"/>
        <end position="318"/>
    </location>
</feature>
<comment type="caution">
    <text evidence="12">The sequence shown here is derived from an EMBL/GenBank/DDBJ whole genome shotgun (WGS) entry which is preliminary data.</text>
</comment>
<feature type="transmembrane region" description="Helical" evidence="9">
    <location>
        <begin position="254"/>
        <end position="278"/>
    </location>
</feature>
<dbReference type="EMBL" id="MFAF01000087">
    <property type="protein sequence ID" value="OGD74967.1"/>
    <property type="molecule type" value="Genomic_DNA"/>
</dbReference>
<dbReference type="GO" id="GO:0016887">
    <property type="term" value="F:ATP hydrolysis activity"/>
    <property type="evidence" value="ECO:0007669"/>
    <property type="project" value="InterPro"/>
</dbReference>
<evidence type="ECO:0000313" key="13">
    <source>
        <dbReference type="Proteomes" id="UP000177187"/>
    </source>
</evidence>
<evidence type="ECO:0000256" key="5">
    <source>
        <dbReference type="ARBA" id="ARBA00022741"/>
    </source>
</evidence>
<dbReference type="PROSITE" id="PS00211">
    <property type="entry name" value="ABC_TRANSPORTER_1"/>
    <property type="match status" value="1"/>
</dbReference>
<evidence type="ECO:0000256" key="2">
    <source>
        <dbReference type="ARBA" id="ARBA00022448"/>
    </source>
</evidence>
<name>A0A1F5F5P1_9BACT</name>
<dbReference type="GO" id="GO:0005886">
    <property type="term" value="C:plasma membrane"/>
    <property type="evidence" value="ECO:0007669"/>
    <property type="project" value="UniProtKB-SubCell"/>
</dbReference>
<dbReference type="FunFam" id="3.40.50.300:FF:000221">
    <property type="entry name" value="Multidrug ABC transporter ATP-binding protein"/>
    <property type="match status" value="1"/>
</dbReference>
<accession>A0A1F5F5P1</accession>
<dbReference type="InterPro" id="IPR027417">
    <property type="entry name" value="P-loop_NTPase"/>
</dbReference>
<feature type="transmembrane region" description="Helical" evidence="9">
    <location>
        <begin position="284"/>
        <end position="303"/>
    </location>
</feature>
<dbReference type="SUPFAM" id="SSF52540">
    <property type="entry name" value="P-loop containing nucleoside triphosphate hydrolases"/>
    <property type="match status" value="1"/>
</dbReference>
<dbReference type="InterPro" id="IPR003593">
    <property type="entry name" value="AAA+_ATPase"/>
</dbReference>
<feature type="transmembrane region" description="Helical" evidence="9">
    <location>
        <begin position="176"/>
        <end position="197"/>
    </location>
</feature>
<sequence length="589" mass="62706">MAEKHGPSLRRFFREMLTQWPLIALGGTLNLVGSAAEGGLPWLAGMFIDRLAAPNPGLDRFLAGLGLGAGAADWLLPLGMAVSLALNALLVFGGGYAIQYTGQRLTFDLRRRFYDHLLALDAGFHARAGSSDPLTRLVHDVNALSNSVYAVKEFVTAAAGSLVLVGLILARHWRLALVTLVILPPVIIALNLLGRLVRRHTHTVRRAESSLLARLRQSLESMRVVRAFGAEGYEREALDLRVEDARKKTLRRELTSAVTGPVIQALGVSGVIAVIAYGVGLVDAGTLSIGMLVEFVGLVALVLKPLRTLGQSNSNLQKIGASADRLYEVLDRVPAVADPPEPAVPPPPRGEVVYEGVGFAYADRPVLADVSFRAEPGETVALVGPSGAGKSTLVKLLPRLYDPDSGSVSLDGLDLKRWPLAALRSRMAAVPQQPLVFSASVAENLRYGAPEATDDDLRAALEAVGLADRVERLQGGLEGGVGRDGVALSGGELQRLAIARALLADPRVLILDEATSSLDAESELAVQRALARLMAGRTTLVIAHRLSTVRGADRILVLDGGRIVERGDHSELMAAGGLYRNLVERQEGP</sequence>
<keyword evidence="5" id="KW-0547">Nucleotide-binding</keyword>
<gene>
    <name evidence="12" type="ORF">A2Y64_02640</name>
</gene>
<evidence type="ECO:0000259" key="10">
    <source>
        <dbReference type="PROSITE" id="PS50893"/>
    </source>
</evidence>
<keyword evidence="8 9" id="KW-0472">Membrane</keyword>
<dbReference type="PROSITE" id="PS50893">
    <property type="entry name" value="ABC_TRANSPORTER_2"/>
    <property type="match status" value="1"/>
</dbReference>
<protein>
    <recommendedName>
        <fullName evidence="14">ABC transporter ATP-binding protein</fullName>
    </recommendedName>
</protein>
<evidence type="ECO:0000313" key="12">
    <source>
        <dbReference type="EMBL" id="OGD74967.1"/>
    </source>
</evidence>
<evidence type="ECO:0000256" key="9">
    <source>
        <dbReference type="SAM" id="Phobius"/>
    </source>
</evidence>
<evidence type="ECO:0000256" key="3">
    <source>
        <dbReference type="ARBA" id="ARBA00022475"/>
    </source>
</evidence>
<evidence type="ECO:0000256" key="1">
    <source>
        <dbReference type="ARBA" id="ARBA00004651"/>
    </source>
</evidence>